<accession>A0A151B4K6</accession>
<sequence length="70" mass="8058">MKGIIDRFEGQFAIVELDDGEIVNVPKIRMPSDAEEGMVIDIDETITINYKETEIRKTENDSLAKELWED</sequence>
<organism evidence="1 2">
    <name type="scientific">Clostridium tepidiprofundi DSM 19306</name>
    <dbReference type="NCBI Taxonomy" id="1121338"/>
    <lineage>
        <taxon>Bacteria</taxon>
        <taxon>Bacillati</taxon>
        <taxon>Bacillota</taxon>
        <taxon>Clostridia</taxon>
        <taxon>Eubacteriales</taxon>
        <taxon>Clostridiaceae</taxon>
        <taxon>Clostridium</taxon>
    </lineage>
</organism>
<dbReference type="InterPro" id="IPR021377">
    <property type="entry name" value="DUF3006"/>
</dbReference>
<name>A0A151B4K6_9CLOT</name>
<dbReference type="RefSeq" id="WP_066823929.1">
    <property type="nucleotide sequence ID" value="NZ_LTBA01000009.1"/>
</dbReference>
<evidence type="ECO:0008006" key="3">
    <source>
        <dbReference type="Google" id="ProtNLM"/>
    </source>
</evidence>
<dbReference type="STRING" id="1121338.CLTEP_11660"/>
<protein>
    <recommendedName>
        <fullName evidence="3">DUF3006 domain-containing protein</fullName>
    </recommendedName>
</protein>
<dbReference type="AlphaFoldDB" id="A0A151B4K6"/>
<dbReference type="Pfam" id="PF11213">
    <property type="entry name" value="DUF3006"/>
    <property type="match status" value="1"/>
</dbReference>
<evidence type="ECO:0000313" key="1">
    <source>
        <dbReference type="EMBL" id="KYH34851.1"/>
    </source>
</evidence>
<dbReference type="PATRIC" id="fig|1121338.3.peg.1203"/>
<dbReference type="Proteomes" id="UP000075531">
    <property type="component" value="Unassembled WGS sequence"/>
</dbReference>
<proteinExistence type="predicted"/>
<dbReference type="Gene3D" id="6.20.120.50">
    <property type="match status" value="1"/>
</dbReference>
<comment type="caution">
    <text evidence="1">The sequence shown here is derived from an EMBL/GenBank/DDBJ whole genome shotgun (WGS) entry which is preliminary data.</text>
</comment>
<dbReference type="OrthoDB" id="164847at2"/>
<reference evidence="1 2" key="1">
    <citation type="submission" date="2016-02" db="EMBL/GenBank/DDBJ databases">
        <title>Genome sequence of Clostridium tepidiprofundi DSM 19306.</title>
        <authorList>
            <person name="Poehlein A."/>
            <person name="Daniel R."/>
        </authorList>
    </citation>
    <scope>NUCLEOTIDE SEQUENCE [LARGE SCALE GENOMIC DNA]</scope>
    <source>
        <strain evidence="1 2">DSM 19306</strain>
    </source>
</reference>
<evidence type="ECO:0000313" key="2">
    <source>
        <dbReference type="Proteomes" id="UP000075531"/>
    </source>
</evidence>
<gene>
    <name evidence="1" type="ORF">CLTEP_11660</name>
</gene>
<dbReference type="EMBL" id="LTBA01000009">
    <property type="protein sequence ID" value="KYH34851.1"/>
    <property type="molecule type" value="Genomic_DNA"/>
</dbReference>
<keyword evidence="2" id="KW-1185">Reference proteome</keyword>